<organism evidence="2 3">
    <name type="scientific">Blumeria graminis f. sp. triticale</name>
    <dbReference type="NCBI Taxonomy" id="1689686"/>
    <lineage>
        <taxon>Eukaryota</taxon>
        <taxon>Fungi</taxon>
        <taxon>Dikarya</taxon>
        <taxon>Ascomycota</taxon>
        <taxon>Pezizomycotina</taxon>
        <taxon>Leotiomycetes</taxon>
        <taxon>Erysiphales</taxon>
        <taxon>Erysiphaceae</taxon>
        <taxon>Blumeria</taxon>
    </lineage>
</organism>
<proteinExistence type="predicted"/>
<protein>
    <submittedName>
        <fullName evidence="2">BgTH12-00367</fullName>
    </submittedName>
</protein>
<evidence type="ECO:0000313" key="3">
    <source>
        <dbReference type="Proteomes" id="UP000683417"/>
    </source>
</evidence>
<evidence type="ECO:0000256" key="1">
    <source>
        <dbReference type="SAM" id="SignalP"/>
    </source>
</evidence>
<gene>
    <name evidence="2" type="ORF">BGTH12_LOCUS6223</name>
</gene>
<dbReference type="Proteomes" id="UP000683417">
    <property type="component" value="Unassembled WGS sequence"/>
</dbReference>
<name>A0A9W4D4Z2_BLUGR</name>
<feature type="chain" id="PRO_5040881031" evidence="1">
    <location>
        <begin position="20"/>
        <end position="167"/>
    </location>
</feature>
<dbReference type="EMBL" id="CAJHIT010000009">
    <property type="protein sequence ID" value="CAD6504865.1"/>
    <property type="molecule type" value="Genomic_DNA"/>
</dbReference>
<keyword evidence="1" id="KW-0732">Signal</keyword>
<reference evidence="2" key="1">
    <citation type="submission" date="2020-10" db="EMBL/GenBank/DDBJ databases">
        <authorList>
            <person name="Muller C M."/>
        </authorList>
    </citation>
    <scope>NUCLEOTIDE SEQUENCE</scope>
    <source>
        <strain evidence="2">THUN-12</strain>
    </source>
</reference>
<dbReference type="AlphaFoldDB" id="A0A9W4D4Z2"/>
<feature type="signal peptide" evidence="1">
    <location>
        <begin position="1"/>
        <end position="19"/>
    </location>
</feature>
<comment type="caution">
    <text evidence="2">The sequence shown here is derived from an EMBL/GenBank/DDBJ whole genome shotgun (WGS) entry which is preliminary data.</text>
</comment>
<sequence>MHLRYLLAVAAFLLDSATSERYGYMCRPDTQQFIMFDQESAQQTLTEYCPKIQRATNRELNDNTRKNRSPAYFDQVVKLGYSEYSIVVRVPGPHGLGTGFIITDRNCAFRTMLYMFTRGLRRCYYGALDNFLYQMVKEPEYAPVEIDNPHTNPVTSSLWCGSHSSSS</sequence>
<accession>A0A9W4D4Z2</accession>
<evidence type="ECO:0000313" key="2">
    <source>
        <dbReference type="EMBL" id="CAD6504865.1"/>
    </source>
</evidence>